<dbReference type="CDD" id="cd24161">
    <property type="entry name" value="NUDIX_ADPRase_Ndx2"/>
    <property type="match status" value="1"/>
</dbReference>
<dbReference type="EMBL" id="JACIET010000002">
    <property type="protein sequence ID" value="MBB4013963.1"/>
    <property type="molecule type" value="Genomic_DNA"/>
</dbReference>
<dbReference type="SUPFAM" id="SSF55811">
    <property type="entry name" value="Nudix"/>
    <property type="match status" value="1"/>
</dbReference>
<dbReference type="GO" id="GO:0005829">
    <property type="term" value="C:cytosol"/>
    <property type="evidence" value="ECO:0007669"/>
    <property type="project" value="TreeGrafter"/>
</dbReference>
<feature type="domain" description="Nudix hydrolase" evidence="8">
    <location>
        <begin position="49"/>
        <end position="179"/>
    </location>
</feature>
<dbReference type="GO" id="GO:0016787">
    <property type="term" value="F:hydrolase activity"/>
    <property type="evidence" value="ECO:0007669"/>
    <property type="project" value="UniProtKB-KW"/>
</dbReference>
<name>A0A840BMU4_9RHOO</name>
<evidence type="ECO:0000256" key="7">
    <source>
        <dbReference type="ARBA" id="ARBA00032272"/>
    </source>
</evidence>
<evidence type="ECO:0000256" key="5">
    <source>
        <dbReference type="ARBA" id="ARBA00022801"/>
    </source>
</evidence>
<evidence type="ECO:0000313" key="10">
    <source>
        <dbReference type="Proteomes" id="UP000561045"/>
    </source>
</evidence>
<dbReference type="Gene3D" id="3.90.79.10">
    <property type="entry name" value="Nucleoside Triphosphate Pyrophosphohydrolase"/>
    <property type="match status" value="1"/>
</dbReference>
<accession>A0A840BMU4</accession>
<evidence type="ECO:0000256" key="2">
    <source>
        <dbReference type="ARBA" id="ARBA00001946"/>
    </source>
</evidence>
<dbReference type="GO" id="GO:0006753">
    <property type="term" value="P:nucleoside phosphate metabolic process"/>
    <property type="evidence" value="ECO:0007669"/>
    <property type="project" value="TreeGrafter"/>
</dbReference>
<dbReference type="AlphaFoldDB" id="A0A840BMU4"/>
<evidence type="ECO:0000256" key="3">
    <source>
        <dbReference type="ARBA" id="ARBA00007275"/>
    </source>
</evidence>
<comment type="cofactor">
    <cofactor evidence="2">
        <name>Mg(2+)</name>
        <dbReference type="ChEBI" id="CHEBI:18420"/>
    </cofactor>
</comment>
<evidence type="ECO:0000256" key="6">
    <source>
        <dbReference type="ARBA" id="ARBA00032162"/>
    </source>
</evidence>
<dbReference type="GO" id="GO:0019693">
    <property type="term" value="P:ribose phosphate metabolic process"/>
    <property type="evidence" value="ECO:0007669"/>
    <property type="project" value="TreeGrafter"/>
</dbReference>
<comment type="similarity">
    <text evidence="3">Belongs to the Nudix hydrolase family. NudK subfamily.</text>
</comment>
<evidence type="ECO:0000256" key="1">
    <source>
        <dbReference type="ARBA" id="ARBA00000847"/>
    </source>
</evidence>
<reference evidence="9 10" key="1">
    <citation type="submission" date="2020-08" db="EMBL/GenBank/DDBJ databases">
        <title>Genomic Encyclopedia of Type Strains, Phase IV (KMG-IV): sequencing the most valuable type-strain genomes for metagenomic binning, comparative biology and taxonomic classification.</title>
        <authorList>
            <person name="Goeker M."/>
        </authorList>
    </citation>
    <scope>NUCLEOTIDE SEQUENCE [LARGE SCALE GENOMIC DNA]</scope>
    <source>
        <strain evidence="9 10">DSM 106739</strain>
    </source>
</reference>
<sequence length="189" mass="21354">MKSEHTPHDEVPDIECLASEVIYQNRWLKVREDRIRRRSGATGIYGVVEKPDFVVIVPLQDDALYLVQQFRYPVGARFWELPQGAWEGQPDATPESVAVGELREETGLVAGAIRDAGHLFLAYGFCNQGYRVFLATDLAFEGDARDAEEEDLVARRFPLRDVERMICEGEIKDATTIAALGLLRMKGWL</sequence>
<dbReference type="PANTHER" id="PTHR11839:SF18">
    <property type="entry name" value="NUDIX HYDROLASE DOMAIN-CONTAINING PROTEIN"/>
    <property type="match status" value="1"/>
</dbReference>
<comment type="catalytic activity">
    <reaction evidence="1">
        <text>GDP-alpha-D-mannose + H2O = alpha-D-mannose 1-phosphate + GMP + 2 H(+)</text>
        <dbReference type="Rhea" id="RHEA:27978"/>
        <dbReference type="ChEBI" id="CHEBI:15377"/>
        <dbReference type="ChEBI" id="CHEBI:15378"/>
        <dbReference type="ChEBI" id="CHEBI:57527"/>
        <dbReference type="ChEBI" id="CHEBI:58115"/>
        <dbReference type="ChEBI" id="CHEBI:58409"/>
    </reaction>
</comment>
<dbReference type="Proteomes" id="UP000561045">
    <property type="component" value="Unassembled WGS sequence"/>
</dbReference>
<keyword evidence="10" id="KW-1185">Reference proteome</keyword>
<dbReference type="RefSeq" id="WP_183635870.1">
    <property type="nucleotide sequence ID" value="NZ_BAABLE010000005.1"/>
</dbReference>
<gene>
    <name evidence="9" type="ORF">GGR36_003309</name>
</gene>
<dbReference type="PROSITE" id="PS51462">
    <property type="entry name" value="NUDIX"/>
    <property type="match status" value="1"/>
</dbReference>
<evidence type="ECO:0000259" key="8">
    <source>
        <dbReference type="PROSITE" id="PS51462"/>
    </source>
</evidence>
<protein>
    <recommendedName>
        <fullName evidence="4">GDP-mannose pyrophosphatase</fullName>
    </recommendedName>
    <alternativeName>
        <fullName evidence="6">GDP-mannose hydrolase</fullName>
    </alternativeName>
    <alternativeName>
        <fullName evidence="7">GDPMK</fullName>
    </alternativeName>
</protein>
<proteinExistence type="inferred from homology"/>
<keyword evidence="5 9" id="KW-0378">Hydrolase</keyword>
<evidence type="ECO:0000313" key="9">
    <source>
        <dbReference type="EMBL" id="MBB4013963.1"/>
    </source>
</evidence>
<dbReference type="InterPro" id="IPR000086">
    <property type="entry name" value="NUDIX_hydrolase_dom"/>
</dbReference>
<organism evidence="9 10">
    <name type="scientific">Niveibacterium umoris</name>
    <dbReference type="NCBI Taxonomy" id="1193620"/>
    <lineage>
        <taxon>Bacteria</taxon>
        <taxon>Pseudomonadati</taxon>
        <taxon>Pseudomonadota</taxon>
        <taxon>Betaproteobacteria</taxon>
        <taxon>Rhodocyclales</taxon>
        <taxon>Rhodocyclaceae</taxon>
        <taxon>Niveibacterium</taxon>
    </lineage>
</organism>
<evidence type="ECO:0000256" key="4">
    <source>
        <dbReference type="ARBA" id="ARBA00016377"/>
    </source>
</evidence>
<dbReference type="PANTHER" id="PTHR11839">
    <property type="entry name" value="UDP/ADP-SUGAR PYROPHOSPHATASE"/>
    <property type="match status" value="1"/>
</dbReference>
<dbReference type="InterPro" id="IPR015797">
    <property type="entry name" value="NUDIX_hydrolase-like_dom_sf"/>
</dbReference>
<dbReference type="Pfam" id="PF00293">
    <property type="entry name" value="NUDIX"/>
    <property type="match status" value="1"/>
</dbReference>
<comment type="caution">
    <text evidence="9">The sequence shown here is derived from an EMBL/GenBank/DDBJ whole genome shotgun (WGS) entry which is preliminary data.</text>
</comment>